<dbReference type="GO" id="GO:0009003">
    <property type="term" value="F:signal peptidase activity"/>
    <property type="evidence" value="ECO:0007669"/>
    <property type="project" value="UniProtKB-EC"/>
</dbReference>
<dbReference type="GO" id="GO:0004252">
    <property type="term" value="F:serine-type endopeptidase activity"/>
    <property type="evidence" value="ECO:0007669"/>
    <property type="project" value="InterPro"/>
</dbReference>
<dbReference type="Gene3D" id="2.10.109.10">
    <property type="entry name" value="Umud Fragment, subunit A"/>
    <property type="match status" value="1"/>
</dbReference>
<accession>A0A0G0QXZ3</accession>
<evidence type="ECO:0000256" key="6">
    <source>
        <dbReference type="RuleBase" id="RU362042"/>
    </source>
</evidence>
<dbReference type="GO" id="GO:0016020">
    <property type="term" value="C:membrane"/>
    <property type="evidence" value="ECO:0007669"/>
    <property type="project" value="UniProtKB-SubCell"/>
</dbReference>
<dbReference type="InterPro" id="IPR036286">
    <property type="entry name" value="LexA/Signal_pep-like_sf"/>
</dbReference>
<dbReference type="Proteomes" id="UP000034048">
    <property type="component" value="Unassembled WGS sequence"/>
</dbReference>
<comment type="caution">
    <text evidence="8">The sequence shown here is derived from an EMBL/GenBank/DDBJ whole genome shotgun (WGS) entry which is preliminary data.</text>
</comment>
<keyword evidence="6" id="KW-0812">Transmembrane</keyword>
<dbReference type="PRINTS" id="PR00727">
    <property type="entry name" value="LEADERPTASE"/>
</dbReference>
<evidence type="ECO:0000256" key="5">
    <source>
        <dbReference type="PIRSR" id="PIRSR600223-1"/>
    </source>
</evidence>
<keyword evidence="6" id="KW-0472">Membrane</keyword>
<dbReference type="AlphaFoldDB" id="A0A0G0QXZ3"/>
<dbReference type="PATRIC" id="fig|1618634.3.peg.128"/>
<keyword evidence="6" id="KW-1133">Transmembrane helix</keyword>
<dbReference type="PROSITE" id="PS00760">
    <property type="entry name" value="SPASE_I_2"/>
    <property type="match status" value="1"/>
</dbReference>
<dbReference type="PANTHER" id="PTHR43390:SF1">
    <property type="entry name" value="CHLOROPLAST PROCESSING PEPTIDASE"/>
    <property type="match status" value="1"/>
</dbReference>
<evidence type="ECO:0000256" key="1">
    <source>
        <dbReference type="ARBA" id="ARBA00000677"/>
    </source>
</evidence>
<evidence type="ECO:0000256" key="4">
    <source>
        <dbReference type="ARBA" id="ARBA00022801"/>
    </source>
</evidence>
<feature type="active site" evidence="5">
    <location>
        <position position="82"/>
    </location>
</feature>
<dbReference type="InterPro" id="IPR019757">
    <property type="entry name" value="Pept_S26A_signal_pept_1_Lys-AS"/>
</dbReference>
<evidence type="ECO:0000256" key="2">
    <source>
        <dbReference type="ARBA" id="ARBA00009370"/>
    </source>
</evidence>
<dbReference type="EC" id="3.4.21.89" evidence="3 6"/>
<dbReference type="CDD" id="cd06530">
    <property type="entry name" value="S26_SPase_I"/>
    <property type="match status" value="1"/>
</dbReference>
<dbReference type="PROSITE" id="PS00761">
    <property type="entry name" value="SPASE_I_3"/>
    <property type="match status" value="1"/>
</dbReference>
<comment type="similarity">
    <text evidence="2 6">Belongs to the peptidase S26 family.</text>
</comment>
<evidence type="ECO:0000259" key="7">
    <source>
        <dbReference type="Pfam" id="PF10502"/>
    </source>
</evidence>
<comment type="subcellular location">
    <subcellularLocation>
        <location evidence="6">Membrane</location>
        <topology evidence="6">Single-pass type II membrane protein</topology>
    </subcellularLocation>
</comment>
<reference evidence="8 9" key="1">
    <citation type="journal article" date="2015" name="Nature">
        <title>rRNA introns, odd ribosomes, and small enigmatic genomes across a large radiation of phyla.</title>
        <authorList>
            <person name="Brown C.T."/>
            <person name="Hug L.A."/>
            <person name="Thomas B.C."/>
            <person name="Sharon I."/>
            <person name="Castelle C.J."/>
            <person name="Singh A."/>
            <person name="Wilkins M.J."/>
            <person name="Williams K.H."/>
            <person name="Banfield J.F."/>
        </authorList>
    </citation>
    <scope>NUCLEOTIDE SEQUENCE [LARGE SCALE GENOMIC DNA]</scope>
</reference>
<keyword evidence="4 6" id="KW-0378">Hydrolase</keyword>
<dbReference type="EMBL" id="LBWS01000008">
    <property type="protein sequence ID" value="KKR15170.1"/>
    <property type="molecule type" value="Genomic_DNA"/>
</dbReference>
<dbReference type="SUPFAM" id="SSF51306">
    <property type="entry name" value="LexA/Signal peptidase"/>
    <property type="match status" value="1"/>
</dbReference>
<sequence>MRKLLIFVWEITKMVVISLAIIIPVRYFLIQPFYVKGASMEPNFHDHEYLIIDEISYRFNEPQRGDIIVFRYPFNPQEFFIKRLIGLPGETVQLRDGHVYVTNTEHPEGWQLPETYLDVNLQTNGFDQSSVELSADQYFVLGDNRYASKDSRSFGPVAKNFIIGRVFFRGWPFSKIQLFEGVDYPLDYQIQ</sequence>
<name>A0A0G0QXZ3_9BACT</name>
<gene>
    <name evidence="8" type="ORF">UT42_C0008G0015</name>
</gene>
<protein>
    <recommendedName>
        <fullName evidence="3 6">Signal peptidase I</fullName>
        <ecNumber evidence="3 6">3.4.21.89</ecNumber>
    </recommendedName>
</protein>
<dbReference type="Pfam" id="PF10502">
    <property type="entry name" value="Peptidase_S26"/>
    <property type="match status" value="1"/>
</dbReference>
<evidence type="ECO:0000256" key="3">
    <source>
        <dbReference type="ARBA" id="ARBA00013208"/>
    </source>
</evidence>
<keyword evidence="6" id="KW-0645">Protease</keyword>
<dbReference type="GO" id="GO:0006465">
    <property type="term" value="P:signal peptide processing"/>
    <property type="evidence" value="ECO:0007669"/>
    <property type="project" value="InterPro"/>
</dbReference>
<feature type="domain" description="Peptidase S26" evidence="7">
    <location>
        <begin position="9"/>
        <end position="171"/>
    </location>
</feature>
<feature type="active site" evidence="5">
    <location>
        <position position="39"/>
    </location>
</feature>
<dbReference type="PANTHER" id="PTHR43390">
    <property type="entry name" value="SIGNAL PEPTIDASE I"/>
    <property type="match status" value="1"/>
</dbReference>
<dbReference type="NCBIfam" id="TIGR02227">
    <property type="entry name" value="sigpep_I_bact"/>
    <property type="match status" value="1"/>
</dbReference>
<feature type="transmembrane region" description="Helical" evidence="6">
    <location>
        <begin position="6"/>
        <end position="29"/>
    </location>
</feature>
<organism evidence="8 9">
    <name type="scientific">Candidatus Falkowbacteria bacterium GW2011_GWA2_39_24</name>
    <dbReference type="NCBI Taxonomy" id="1618634"/>
    <lineage>
        <taxon>Bacteria</taxon>
        <taxon>Candidatus Falkowiibacteriota</taxon>
    </lineage>
</organism>
<comment type="catalytic activity">
    <reaction evidence="1 6">
        <text>Cleavage of hydrophobic, N-terminal signal or leader sequences from secreted and periplasmic proteins.</text>
        <dbReference type="EC" id="3.4.21.89"/>
    </reaction>
</comment>
<proteinExistence type="inferred from homology"/>
<dbReference type="InterPro" id="IPR019533">
    <property type="entry name" value="Peptidase_S26"/>
</dbReference>
<dbReference type="InterPro" id="IPR019758">
    <property type="entry name" value="Pept_S26A_signal_pept_1_CS"/>
</dbReference>
<evidence type="ECO:0000313" key="9">
    <source>
        <dbReference type="Proteomes" id="UP000034048"/>
    </source>
</evidence>
<dbReference type="InterPro" id="IPR000223">
    <property type="entry name" value="Pept_S26A_signal_pept_1"/>
</dbReference>
<evidence type="ECO:0000313" key="8">
    <source>
        <dbReference type="EMBL" id="KKR15170.1"/>
    </source>
</evidence>